<dbReference type="GO" id="GO:0016020">
    <property type="term" value="C:membrane"/>
    <property type="evidence" value="ECO:0007669"/>
    <property type="project" value="UniProtKB-SubCell"/>
</dbReference>
<dbReference type="SUPFAM" id="SSF81340">
    <property type="entry name" value="Clc chloride channel"/>
    <property type="match status" value="1"/>
</dbReference>
<feature type="transmembrane region" description="Helical" evidence="5">
    <location>
        <begin position="240"/>
        <end position="257"/>
    </location>
</feature>
<feature type="transmembrane region" description="Helical" evidence="5">
    <location>
        <begin position="70"/>
        <end position="88"/>
    </location>
</feature>
<evidence type="ECO:0000256" key="3">
    <source>
        <dbReference type="ARBA" id="ARBA00022989"/>
    </source>
</evidence>
<dbReference type="GO" id="GO:0015108">
    <property type="term" value="F:chloride transmembrane transporter activity"/>
    <property type="evidence" value="ECO:0007669"/>
    <property type="project" value="InterPro"/>
</dbReference>
<feature type="transmembrane region" description="Helical" evidence="5">
    <location>
        <begin position="357"/>
        <end position="378"/>
    </location>
</feature>
<accession>A0A430A0N2</accession>
<dbReference type="PANTHER" id="PTHR43427">
    <property type="entry name" value="CHLORIDE CHANNEL PROTEIN CLC-E"/>
    <property type="match status" value="1"/>
</dbReference>
<dbReference type="Gene3D" id="1.10.3080.10">
    <property type="entry name" value="Clc chloride channel"/>
    <property type="match status" value="1"/>
</dbReference>
<dbReference type="Proteomes" id="UP000287857">
    <property type="component" value="Unassembled WGS sequence"/>
</dbReference>
<protein>
    <submittedName>
        <fullName evidence="6">Voltage-gated chloride channel protein</fullName>
    </submittedName>
</protein>
<dbReference type="InterPro" id="IPR001807">
    <property type="entry name" value="ClC"/>
</dbReference>
<dbReference type="EMBL" id="NGJS01000003">
    <property type="protein sequence ID" value="RST99879.1"/>
    <property type="molecule type" value="Genomic_DNA"/>
</dbReference>
<dbReference type="OrthoDB" id="9767361at2"/>
<proteinExistence type="predicted"/>
<keyword evidence="3 5" id="KW-1133">Transmembrane helix</keyword>
<name>A0A430A0N2_9ENTE</name>
<keyword evidence="7" id="KW-1185">Reference proteome</keyword>
<dbReference type="PRINTS" id="PR00762">
    <property type="entry name" value="CLCHANNEL"/>
</dbReference>
<keyword evidence="4 5" id="KW-0472">Membrane</keyword>
<feature type="transmembrane region" description="Helical" evidence="5">
    <location>
        <begin position="329"/>
        <end position="350"/>
    </location>
</feature>
<organism evidence="6 7">
    <name type="scientific">Vagococcus vulneris</name>
    <dbReference type="NCBI Taxonomy" id="1977869"/>
    <lineage>
        <taxon>Bacteria</taxon>
        <taxon>Bacillati</taxon>
        <taxon>Bacillota</taxon>
        <taxon>Bacilli</taxon>
        <taxon>Lactobacillales</taxon>
        <taxon>Enterococcaceae</taxon>
        <taxon>Vagococcus</taxon>
    </lineage>
</organism>
<evidence type="ECO:0000256" key="4">
    <source>
        <dbReference type="ARBA" id="ARBA00023136"/>
    </source>
</evidence>
<evidence type="ECO:0000313" key="6">
    <source>
        <dbReference type="EMBL" id="RST99879.1"/>
    </source>
</evidence>
<dbReference type="AlphaFoldDB" id="A0A430A0N2"/>
<feature type="transmembrane region" description="Helical" evidence="5">
    <location>
        <begin position="126"/>
        <end position="151"/>
    </location>
</feature>
<evidence type="ECO:0000256" key="1">
    <source>
        <dbReference type="ARBA" id="ARBA00004141"/>
    </source>
</evidence>
<feature type="transmembrane region" description="Helical" evidence="5">
    <location>
        <begin position="303"/>
        <end position="323"/>
    </location>
</feature>
<dbReference type="InterPro" id="IPR014743">
    <property type="entry name" value="Cl-channel_core"/>
</dbReference>
<dbReference type="InterPro" id="IPR050368">
    <property type="entry name" value="ClC-type_chloride_channel"/>
</dbReference>
<feature type="transmembrane region" description="Helical" evidence="5">
    <location>
        <begin position="201"/>
        <end position="220"/>
    </location>
</feature>
<keyword evidence="2 5" id="KW-0812">Transmembrane</keyword>
<feature type="transmembrane region" description="Helical" evidence="5">
    <location>
        <begin position="163"/>
        <end position="181"/>
    </location>
</feature>
<evidence type="ECO:0000313" key="7">
    <source>
        <dbReference type="Proteomes" id="UP000287857"/>
    </source>
</evidence>
<comment type="caution">
    <text evidence="6">The sequence shown here is derived from an EMBL/GenBank/DDBJ whole genome shotgun (WGS) entry which is preliminary data.</text>
</comment>
<dbReference type="Pfam" id="PF00654">
    <property type="entry name" value="Voltage_CLC"/>
    <property type="match status" value="1"/>
</dbReference>
<evidence type="ECO:0000256" key="5">
    <source>
        <dbReference type="SAM" id="Phobius"/>
    </source>
</evidence>
<evidence type="ECO:0000256" key="2">
    <source>
        <dbReference type="ARBA" id="ARBA00022692"/>
    </source>
</evidence>
<reference evidence="6 7" key="1">
    <citation type="submission" date="2017-05" db="EMBL/GenBank/DDBJ databases">
        <title>Vagococcus spp. assemblies.</title>
        <authorList>
            <person name="Gulvik C.A."/>
        </authorList>
    </citation>
    <scope>NUCLEOTIDE SEQUENCE [LARGE SCALE GENOMIC DNA]</scope>
    <source>
        <strain evidence="6 7">SS1995</strain>
    </source>
</reference>
<feature type="transmembrane region" description="Helical" evidence="5">
    <location>
        <begin position="277"/>
        <end position="296"/>
    </location>
</feature>
<sequence length="392" mass="42701">MGVVIGSLEVFFGKGLLIVSEWRLKYFIYLIFLLPVAGLIIEFLYDRYGGRSRQGMGLIFDVNSGAQKTIPLRLIPIVIVSTWLTHLFGGSAGREGVAIQIGGTLAHWCGRYSLAKHIKQYKFEQIALITGMAAGFSGLFQTPIAAIFFAMEIFIVGRLDYRALLPATVGSFTAAFMSQSLGLEKFNFKLTAVPELNLSMAVRLIGIGILFGLAGFLFSWGLKSGKQLAAKLIINRYKRIFVGGLLLVFLMLVLHQGRYAGLGSNLIMAAFNEGTVYPYDFILKLALTVLTLSIGFQGGEVTPIFAIGSVFGAVLAPLFGIPVPLGAAIGYIGVFSSATNTFIAPIIMGCEVFGYQLLPYFFVALCLAYTCNFNVSIYGKQTSLFLKNELNR</sequence>
<dbReference type="PANTHER" id="PTHR43427:SF12">
    <property type="entry name" value="CHLORIDE TRANSPORTER"/>
    <property type="match status" value="1"/>
</dbReference>
<comment type="subcellular location">
    <subcellularLocation>
        <location evidence="1">Membrane</location>
        <topology evidence="1">Multi-pass membrane protein</topology>
    </subcellularLocation>
</comment>
<feature type="transmembrane region" description="Helical" evidence="5">
    <location>
        <begin position="26"/>
        <end position="45"/>
    </location>
</feature>
<gene>
    <name evidence="6" type="ORF">CBF37_03350</name>
</gene>